<accession>A0A0C2WN48</accession>
<evidence type="ECO:0000313" key="1">
    <source>
        <dbReference type="EMBL" id="KIL57673.1"/>
    </source>
</evidence>
<dbReference type="AlphaFoldDB" id="A0A0C2WN48"/>
<name>A0A0C2WN48_AMAMK</name>
<protein>
    <submittedName>
        <fullName evidence="1">Uncharacterized protein</fullName>
    </submittedName>
</protein>
<dbReference type="EMBL" id="KN818361">
    <property type="protein sequence ID" value="KIL57673.1"/>
    <property type="molecule type" value="Genomic_DNA"/>
</dbReference>
<dbReference type="InParanoid" id="A0A0C2WN48"/>
<organism evidence="1 2">
    <name type="scientific">Amanita muscaria (strain Koide BX008)</name>
    <dbReference type="NCBI Taxonomy" id="946122"/>
    <lineage>
        <taxon>Eukaryota</taxon>
        <taxon>Fungi</taxon>
        <taxon>Dikarya</taxon>
        <taxon>Basidiomycota</taxon>
        <taxon>Agaricomycotina</taxon>
        <taxon>Agaricomycetes</taxon>
        <taxon>Agaricomycetidae</taxon>
        <taxon>Agaricales</taxon>
        <taxon>Pluteineae</taxon>
        <taxon>Amanitaceae</taxon>
        <taxon>Amanita</taxon>
    </lineage>
</organism>
<gene>
    <name evidence="1" type="ORF">M378DRAFT_171506</name>
</gene>
<evidence type="ECO:0000313" key="2">
    <source>
        <dbReference type="Proteomes" id="UP000054549"/>
    </source>
</evidence>
<keyword evidence="2" id="KW-1185">Reference proteome</keyword>
<dbReference type="HOGENOM" id="CLU_2739479_0_0_1"/>
<proteinExistence type="predicted"/>
<sequence>MTGYVGKVDAELVAALRSSNEERHTPRHENPMNLIAAVQYRPNMLANWGPNQRGGELAVIERDRCNDPVFR</sequence>
<dbReference type="Proteomes" id="UP000054549">
    <property type="component" value="Unassembled WGS sequence"/>
</dbReference>
<reference evidence="1 2" key="1">
    <citation type="submission" date="2014-04" db="EMBL/GenBank/DDBJ databases">
        <title>Evolutionary Origins and Diversification of the Mycorrhizal Mutualists.</title>
        <authorList>
            <consortium name="DOE Joint Genome Institute"/>
            <consortium name="Mycorrhizal Genomics Consortium"/>
            <person name="Kohler A."/>
            <person name="Kuo A."/>
            <person name="Nagy L.G."/>
            <person name="Floudas D."/>
            <person name="Copeland A."/>
            <person name="Barry K.W."/>
            <person name="Cichocki N."/>
            <person name="Veneault-Fourrey C."/>
            <person name="LaButti K."/>
            <person name="Lindquist E.A."/>
            <person name="Lipzen A."/>
            <person name="Lundell T."/>
            <person name="Morin E."/>
            <person name="Murat C."/>
            <person name="Riley R."/>
            <person name="Ohm R."/>
            <person name="Sun H."/>
            <person name="Tunlid A."/>
            <person name="Henrissat B."/>
            <person name="Grigoriev I.V."/>
            <person name="Hibbett D.S."/>
            <person name="Martin F."/>
        </authorList>
    </citation>
    <scope>NUCLEOTIDE SEQUENCE [LARGE SCALE GENOMIC DNA]</scope>
    <source>
        <strain evidence="1 2">Koide BX008</strain>
    </source>
</reference>